<keyword evidence="1" id="KW-1133">Transmembrane helix</keyword>
<organism evidence="2 3">
    <name type="scientific">Periweissella cryptocerci</name>
    <dbReference type="NCBI Taxonomy" id="2506420"/>
    <lineage>
        <taxon>Bacteria</taxon>
        <taxon>Bacillati</taxon>
        <taxon>Bacillota</taxon>
        <taxon>Bacilli</taxon>
        <taxon>Lactobacillales</taxon>
        <taxon>Lactobacillaceae</taxon>
        <taxon>Periweissella</taxon>
    </lineage>
</organism>
<keyword evidence="1" id="KW-0812">Transmembrane</keyword>
<dbReference type="EMBL" id="CP037940">
    <property type="protein sequence ID" value="QBO35537.1"/>
    <property type="molecule type" value="Genomic_DNA"/>
</dbReference>
<keyword evidence="3" id="KW-1185">Reference proteome</keyword>
<sequence length="64" mass="7608">MDEFTKTTIIGWVLLVVTLCSWYLMHRYLKRQDQQTKNTNTHGLLSAENRKLILKWCIEKVKLG</sequence>
<feature type="transmembrane region" description="Helical" evidence="1">
    <location>
        <begin position="6"/>
        <end position="25"/>
    </location>
</feature>
<dbReference type="AlphaFoldDB" id="A0A4P6YS86"/>
<accession>A0A4P6YS86</accession>
<dbReference type="RefSeq" id="WP_133362616.1">
    <property type="nucleotide sequence ID" value="NZ_CP037940.1"/>
</dbReference>
<evidence type="ECO:0000313" key="3">
    <source>
        <dbReference type="Proteomes" id="UP000292886"/>
    </source>
</evidence>
<proteinExistence type="predicted"/>
<keyword evidence="1" id="KW-0472">Membrane</keyword>
<protein>
    <submittedName>
        <fullName evidence="2">Uncharacterized protein</fullName>
    </submittedName>
</protein>
<evidence type="ECO:0000256" key="1">
    <source>
        <dbReference type="SAM" id="Phobius"/>
    </source>
</evidence>
<reference evidence="3" key="1">
    <citation type="submission" date="2019-03" db="EMBL/GenBank/DDBJ databases">
        <title>Weissella sp. 26KH-42 Genome sequencing.</title>
        <authorList>
            <person name="Heo J."/>
            <person name="Kim S.-J."/>
            <person name="Kim J.-S."/>
            <person name="Hong S.-B."/>
            <person name="Kwon S.-W."/>
        </authorList>
    </citation>
    <scope>NUCLEOTIDE SEQUENCE [LARGE SCALE GENOMIC DNA]</scope>
    <source>
        <strain evidence="3">26KH-42</strain>
    </source>
</reference>
<name>A0A4P6YS86_9LACO</name>
<gene>
    <name evidence="2" type="ORF">EQG49_03225</name>
</gene>
<evidence type="ECO:0000313" key="2">
    <source>
        <dbReference type="EMBL" id="QBO35537.1"/>
    </source>
</evidence>
<dbReference type="Proteomes" id="UP000292886">
    <property type="component" value="Chromosome"/>
</dbReference>
<dbReference type="KEGG" id="wei:EQG49_03225"/>